<evidence type="ECO:0000313" key="2">
    <source>
        <dbReference type="Proteomes" id="UP000677812"/>
    </source>
</evidence>
<name>A0ABS5E984_9PROT</name>
<dbReference type="EMBL" id="JAGRQH010000005">
    <property type="protein sequence ID" value="MBR0560078.1"/>
    <property type="molecule type" value="Genomic_DNA"/>
</dbReference>
<evidence type="ECO:0000313" key="1">
    <source>
        <dbReference type="EMBL" id="MBR0560078.1"/>
    </source>
</evidence>
<proteinExistence type="predicted"/>
<dbReference type="Proteomes" id="UP000677812">
    <property type="component" value="Unassembled WGS sequence"/>
</dbReference>
<gene>
    <name evidence="1" type="ORF">KB213_08430</name>
</gene>
<reference evidence="1 2" key="1">
    <citation type="submission" date="2021-04" db="EMBL/GenBank/DDBJ databases">
        <title>The complete genome sequence of Neokomagataea sp. TBRC 2177.</title>
        <authorList>
            <person name="Charoenyingcharoen P."/>
            <person name="Yukphan P."/>
        </authorList>
    </citation>
    <scope>NUCLEOTIDE SEQUENCE [LARGE SCALE GENOMIC DNA]</scope>
    <source>
        <strain evidence="1 2">TBRC 2177</strain>
    </source>
</reference>
<accession>A0ABS5E984</accession>
<protein>
    <submittedName>
        <fullName evidence="1">Uncharacterized protein</fullName>
    </submittedName>
</protein>
<dbReference type="RefSeq" id="WP_211682166.1">
    <property type="nucleotide sequence ID" value="NZ_JAGRQH010000005.1"/>
</dbReference>
<comment type="caution">
    <text evidence="1">The sequence shown here is derived from an EMBL/GenBank/DDBJ whole genome shotgun (WGS) entry which is preliminary data.</text>
</comment>
<sequence length="84" mass="9718">MLKTANARGASNALHSLSEQIEQTRHLEGFARSSRNLSDSPLMWKVWENNRQGHAERLEALVRQWRQEVARQRVPFIARILGLV</sequence>
<keyword evidence="2" id="KW-1185">Reference proteome</keyword>
<organism evidence="1 2">
    <name type="scientific">Neokomagataea anthophila</name>
    <dbReference type="NCBI Taxonomy" id="2826925"/>
    <lineage>
        <taxon>Bacteria</taxon>
        <taxon>Pseudomonadati</taxon>
        <taxon>Pseudomonadota</taxon>
        <taxon>Alphaproteobacteria</taxon>
        <taxon>Acetobacterales</taxon>
        <taxon>Acetobacteraceae</taxon>
        <taxon>Neokomagataea</taxon>
    </lineage>
</organism>